<reference evidence="2" key="1">
    <citation type="submission" date="2015-10" db="EMBL/GenBank/DDBJ databases">
        <title>Draft genome sequence of Salegentibacter mishustinae KCTC 12263.</title>
        <authorList>
            <person name="Lin W."/>
            <person name="Zheng Q."/>
        </authorList>
    </citation>
    <scope>NUCLEOTIDE SEQUENCE [LARGE SCALE GENOMIC DNA]</scope>
    <source>
        <strain evidence="2">KCTC 12263</strain>
    </source>
</reference>
<comment type="caution">
    <text evidence="2">The sequence shown here is derived from an EMBL/GenBank/DDBJ whole genome shotgun (WGS) entry which is preliminary data.</text>
</comment>
<proteinExistence type="predicted"/>
<dbReference type="OrthoDB" id="839085at2"/>
<keyword evidence="1" id="KW-0732">Signal</keyword>
<dbReference type="AlphaFoldDB" id="A0A0Q9ZBQ6"/>
<feature type="signal peptide" evidence="1">
    <location>
        <begin position="1"/>
        <end position="22"/>
    </location>
</feature>
<sequence length="105" mass="11810">MLTKTLKSVAFLGIFLFMVSCGESTDTVESGTYQGTIEEVEASKDEIYVKTDDNKTLELYFKENTELTRNGSTVDFSELKEGQKVEVEVEKVGKRLDPISVKIME</sequence>
<gene>
    <name evidence="2" type="ORF">APR42_01195</name>
</gene>
<dbReference type="EMBL" id="LKTP01000001">
    <property type="protein sequence ID" value="KRG30511.1"/>
    <property type="molecule type" value="Genomic_DNA"/>
</dbReference>
<evidence type="ECO:0008006" key="4">
    <source>
        <dbReference type="Google" id="ProtNLM"/>
    </source>
</evidence>
<dbReference type="Proteomes" id="UP000051643">
    <property type="component" value="Unassembled WGS sequence"/>
</dbReference>
<protein>
    <recommendedName>
        <fullName evidence="4">DUF5666 domain-containing protein</fullName>
    </recommendedName>
</protein>
<name>A0A0Q9ZBQ6_9FLAO</name>
<organism evidence="2 3">
    <name type="scientific">Salegentibacter mishustinae</name>
    <dbReference type="NCBI Taxonomy" id="270918"/>
    <lineage>
        <taxon>Bacteria</taxon>
        <taxon>Pseudomonadati</taxon>
        <taxon>Bacteroidota</taxon>
        <taxon>Flavobacteriia</taxon>
        <taxon>Flavobacteriales</taxon>
        <taxon>Flavobacteriaceae</taxon>
        <taxon>Salegentibacter</taxon>
    </lineage>
</organism>
<evidence type="ECO:0000313" key="3">
    <source>
        <dbReference type="Proteomes" id="UP000051643"/>
    </source>
</evidence>
<evidence type="ECO:0000256" key="1">
    <source>
        <dbReference type="SAM" id="SignalP"/>
    </source>
</evidence>
<dbReference type="STRING" id="270918.APR42_01195"/>
<evidence type="ECO:0000313" key="2">
    <source>
        <dbReference type="EMBL" id="KRG30511.1"/>
    </source>
</evidence>
<dbReference type="PROSITE" id="PS51257">
    <property type="entry name" value="PROKAR_LIPOPROTEIN"/>
    <property type="match status" value="1"/>
</dbReference>
<accession>A0A0Q9ZBQ6</accession>
<keyword evidence="3" id="KW-1185">Reference proteome</keyword>
<dbReference type="RefSeq" id="WP_057480336.1">
    <property type="nucleotide sequence ID" value="NZ_BMWR01000002.1"/>
</dbReference>
<feature type="chain" id="PRO_5006389315" description="DUF5666 domain-containing protein" evidence="1">
    <location>
        <begin position="23"/>
        <end position="105"/>
    </location>
</feature>